<name>A0A0F9S4D8_9ZZZZ</name>
<accession>A0A0F9S4D8</accession>
<proteinExistence type="predicted"/>
<dbReference type="AlphaFoldDB" id="A0A0F9S4D8"/>
<gene>
    <name evidence="1" type="ORF">LCGC14_0819400</name>
</gene>
<comment type="caution">
    <text evidence="1">The sequence shown here is derived from an EMBL/GenBank/DDBJ whole genome shotgun (WGS) entry which is preliminary data.</text>
</comment>
<dbReference type="EMBL" id="LAZR01002295">
    <property type="protein sequence ID" value="KKN31896.1"/>
    <property type="molecule type" value="Genomic_DNA"/>
</dbReference>
<organism evidence="1">
    <name type="scientific">marine sediment metagenome</name>
    <dbReference type="NCBI Taxonomy" id="412755"/>
    <lineage>
        <taxon>unclassified sequences</taxon>
        <taxon>metagenomes</taxon>
        <taxon>ecological metagenomes</taxon>
    </lineage>
</organism>
<sequence length="189" mass="22154">MRREKISSPIKKKNTWFGKIIQKIFPSKEYQAYVNAHERKLTDQLIKQKIQDLLLGGKENLFKLVQYYFKSGKKDKAEFTDSICTELDLFRNAVKNSEYGFHPKNQSITEDLDKDYSHIIKADASMIYFADEISNKTRDFQLRAMSGNDIQPEVINILSYLNSLKDIFQKRKDYISGISQILEIKEPKK</sequence>
<reference evidence="1" key="1">
    <citation type="journal article" date="2015" name="Nature">
        <title>Complex archaea that bridge the gap between prokaryotes and eukaryotes.</title>
        <authorList>
            <person name="Spang A."/>
            <person name="Saw J.H."/>
            <person name="Jorgensen S.L."/>
            <person name="Zaremba-Niedzwiedzka K."/>
            <person name="Martijn J."/>
            <person name="Lind A.E."/>
            <person name="van Eijk R."/>
            <person name="Schleper C."/>
            <person name="Guy L."/>
            <person name="Ettema T.J."/>
        </authorList>
    </citation>
    <scope>NUCLEOTIDE SEQUENCE</scope>
</reference>
<evidence type="ECO:0000313" key="1">
    <source>
        <dbReference type="EMBL" id="KKN31896.1"/>
    </source>
</evidence>
<protein>
    <submittedName>
        <fullName evidence="1">Uncharacterized protein</fullName>
    </submittedName>
</protein>